<accession>A0A0C9XZX2</accession>
<name>A0A0C9XZX2_9AGAM</name>
<reference evidence="1 2" key="1">
    <citation type="submission" date="2014-04" db="EMBL/GenBank/DDBJ databases">
        <authorList>
            <consortium name="DOE Joint Genome Institute"/>
            <person name="Kuo A."/>
            <person name="Kohler A."/>
            <person name="Costa M.D."/>
            <person name="Nagy L.G."/>
            <person name="Floudas D."/>
            <person name="Copeland A."/>
            <person name="Barry K.W."/>
            <person name="Cichocki N."/>
            <person name="Veneault-Fourrey C."/>
            <person name="LaButti K."/>
            <person name="Lindquist E.A."/>
            <person name="Lipzen A."/>
            <person name="Lundell T."/>
            <person name="Morin E."/>
            <person name="Murat C."/>
            <person name="Sun H."/>
            <person name="Tunlid A."/>
            <person name="Henrissat B."/>
            <person name="Grigoriev I.V."/>
            <person name="Hibbett D.S."/>
            <person name="Martin F."/>
            <person name="Nordberg H.P."/>
            <person name="Cantor M.N."/>
            <person name="Hua S.X."/>
        </authorList>
    </citation>
    <scope>NUCLEOTIDE SEQUENCE [LARGE SCALE GENOMIC DNA]</scope>
    <source>
        <strain evidence="1 2">441</strain>
    </source>
</reference>
<evidence type="ECO:0000313" key="1">
    <source>
        <dbReference type="EMBL" id="KIK10456.1"/>
    </source>
</evidence>
<dbReference type="Proteomes" id="UP000054018">
    <property type="component" value="Unassembled WGS sequence"/>
</dbReference>
<organism evidence="1 2">
    <name type="scientific">Pisolithus microcarpus 441</name>
    <dbReference type="NCBI Taxonomy" id="765257"/>
    <lineage>
        <taxon>Eukaryota</taxon>
        <taxon>Fungi</taxon>
        <taxon>Dikarya</taxon>
        <taxon>Basidiomycota</taxon>
        <taxon>Agaricomycotina</taxon>
        <taxon>Agaricomycetes</taxon>
        <taxon>Agaricomycetidae</taxon>
        <taxon>Boletales</taxon>
        <taxon>Sclerodermatineae</taxon>
        <taxon>Pisolithaceae</taxon>
        <taxon>Pisolithus</taxon>
    </lineage>
</organism>
<gene>
    <name evidence="1" type="ORF">PISMIDRAFT_124379</name>
</gene>
<dbReference type="OrthoDB" id="3253416at2759"/>
<dbReference type="AlphaFoldDB" id="A0A0C9XZX2"/>
<proteinExistence type="predicted"/>
<dbReference type="STRING" id="765257.A0A0C9XZX2"/>
<sequence>QWMGLCVQTGLEGFYIAVCGTVKDLSEPKVFFTEKVEKFVCNVLGIEPRHLALCLESWVVSGIEYILTTNGIKGNSQMNYINYKKQIVEKLGVALHGWPIPGHVCNASKVKQTKLEKLLDALKEEKCKWVRLTPQELATRIADNKARQAWGEQIYQPCRCPTQRENIT</sequence>
<keyword evidence="2" id="KW-1185">Reference proteome</keyword>
<protein>
    <submittedName>
        <fullName evidence="1">Uncharacterized protein</fullName>
    </submittedName>
</protein>
<reference evidence="2" key="2">
    <citation type="submission" date="2015-01" db="EMBL/GenBank/DDBJ databases">
        <title>Evolutionary Origins and Diversification of the Mycorrhizal Mutualists.</title>
        <authorList>
            <consortium name="DOE Joint Genome Institute"/>
            <consortium name="Mycorrhizal Genomics Consortium"/>
            <person name="Kohler A."/>
            <person name="Kuo A."/>
            <person name="Nagy L.G."/>
            <person name="Floudas D."/>
            <person name="Copeland A."/>
            <person name="Barry K.W."/>
            <person name="Cichocki N."/>
            <person name="Veneault-Fourrey C."/>
            <person name="LaButti K."/>
            <person name="Lindquist E.A."/>
            <person name="Lipzen A."/>
            <person name="Lundell T."/>
            <person name="Morin E."/>
            <person name="Murat C."/>
            <person name="Riley R."/>
            <person name="Ohm R."/>
            <person name="Sun H."/>
            <person name="Tunlid A."/>
            <person name="Henrissat B."/>
            <person name="Grigoriev I.V."/>
            <person name="Hibbett D.S."/>
            <person name="Martin F."/>
        </authorList>
    </citation>
    <scope>NUCLEOTIDE SEQUENCE [LARGE SCALE GENOMIC DNA]</scope>
    <source>
        <strain evidence="2">441</strain>
    </source>
</reference>
<evidence type="ECO:0000313" key="2">
    <source>
        <dbReference type="Proteomes" id="UP000054018"/>
    </source>
</evidence>
<dbReference type="HOGENOM" id="CLU_035160_3_1_1"/>
<dbReference type="EMBL" id="KN834675">
    <property type="protein sequence ID" value="KIK10456.1"/>
    <property type="molecule type" value="Genomic_DNA"/>
</dbReference>
<feature type="non-terminal residue" evidence="1">
    <location>
        <position position="1"/>
    </location>
</feature>